<dbReference type="PROSITE" id="PS50088">
    <property type="entry name" value="ANK_REPEAT"/>
    <property type="match status" value="2"/>
</dbReference>
<evidence type="ECO:0000313" key="6">
    <source>
        <dbReference type="Proteomes" id="UP000187209"/>
    </source>
</evidence>
<protein>
    <recommendedName>
        <fullName evidence="4">ACB domain-containing protein</fullName>
    </recommendedName>
</protein>
<dbReference type="InterPro" id="IPR014352">
    <property type="entry name" value="FERM/acyl-CoA-bd_prot_sf"/>
</dbReference>
<dbReference type="GO" id="GO:0005634">
    <property type="term" value="C:nucleus"/>
    <property type="evidence" value="ECO:0007669"/>
    <property type="project" value="TreeGrafter"/>
</dbReference>
<dbReference type="PROSITE" id="PS51228">
    <property type="entry name" value="ACB_2"/>
    <property type="match status" value="1"/>
</dbReference>
<dbReference type="SUPFAM" id="SSF47027">
    <property type="entry name" value="Acyl-CoA binding protein"/>
    <property type="match status" value="1"/>
</dbReference>
<dbReference type="Gene3D" id="1.25.40.20">
    <property type="entry name" value="Ankyrin repeat-containing domain"/>
    <property type="match status" value="1"/>
</dbReference>
<dbReference type="InterPro" id="IPR035984">
    <property type="entry name" value="Acyl-CoA-binding_sf"/>
</dbReference>
<keyword evidence="1" id="KW-0677">Repeat</keyword>
<evidence type="ECO:0000256" key="1">
    <source>
        <dbReference type="ARBA" id="ARBA00022737"/>
    </source>
</evidence>
<evidence type="ECO:0000259" key="4">
    <source>
        <dbReference type="PROSITE" id="PS51228"/>
    </source>
</evidence>
<accession>A0A1R2CEX6</accession>
<feature type="repeat" description="ANK" evidence="3">
    <location>
        <begin position="166"/>
        <end position="199"/>
    </location>
</feature>
<dbReference type="PANTHER" id="PTHR24124:SF14">
    <property type="entry name" value="CHROMOSOME UNDETERMINED SCAFFOLD_25, WHOLE GENOME SHOTGUN SEQUENCE"/>
    <property type="match status" value="1"/>
</dbReference>
<dbReference type="InterPro" id="IPR036770">
    <property type="entry name" value="Ankyrin_rpt-contain_sf"/>
</dbReference>
<comment type="caution">
    <text evidence="5">The sequence shown here is derived from an EMBL/GenBank/DDBJ whole genome shotgun (WGS) entry which is preliminary data.</text>
</comment>
<name>A0A1R2CEX6_9CILI</name>
<evidence type="ECO:0000313" key="5">
    <source>
        <dbReference type="EMBL" id="OMJ87515.1"/>
    </source>
</evidence>
<dbReference type="GO" id="GO:0010468">
    <property type="term" value="P:regulation of gene expression"/>
    <property type="evidence" value="ECO:0007669"/>
    <property type="project" value="TreeGrafter"/>
</dbReference>
<proteinExistence type="predicted"/>
<dbReference type="Proteomes" id="UP000187209">
    <property type="component" value="Unassembled WGS sequence"/>
</dbReference>
<dbReference type="PROSITE" id="PS50297">
    <property type="entry name" value="ANK_REP_REGION"/>
    <property type="match status" value="2"/>
</dbReference>
<feature type="domain" description="ACB" evidence="4">
    <location>
        <begin position="1"/>
        <end position="82"/>
    </location>
</feature>
<dbReference type="GO" id="GO:0000062">
    <property type="term" value="F:fatty-acyl-CoA binding"/>
    <property type="evidence" value="ECO:0007669"/>
    <property type="project" value="InterPro"/>
</dbReference>
<dbReference type="EMBL" id="MPUH01000175">
    <property type="protein sequence ID" value="OMJ87515.1"/>
    <property type="molecule type" value="Genomic_DNA"/>
</dbReference>
<dbReference type="PANTHER" id="PTHR24124">
    <property type="entry name" value="ANKYRIN REPEAT FAMILY A"/>
    <property type="match status" value="1"/>
</dbReference>
<dbReference type="AlphaFoldDB" id="A0A1R2CEX6"/>
<dbReference type="SMART" id="SM00248">
    <property type="entry name" value="ANK"/>
    <property type="match status" value="2"/>
</dbReference>
<evidence type="ECO:0000256" key="2">
    <source>
        <dbReference type="ARBA" id="ARBA00023043"/>
    </source>
</evidence>
<feature type="repeat" description="ANK" evidence="3">
    <location>
        <begin position="133"/>
        <end position="165"/>
    </location>
</feature>
<keyword evidence="6" id="KW-1185">Reference proteome</keyword>
<dbReference type="OrthoDB" id="307232at2759"/>
<organism evidence="5 6">
    <name type="scientific">Stentor coeruleus</name>
    <dbReference type="NCBI Taxonomy" id="5963"/>
    <lineage>
        <taxon>Eukaryota</taxon>
        <taxon>Sar</taxon>
        <taxon>Alveolata</taxon>
        <taxon>Ciliophora</taxon>
        <taxon>Postciliodesmatophora</taxon>
        <taxon>Heterotrichea</taxon>
        <taxon>Heterotrichida</taxon>
        <taxon>Stentoridae</taxon>
        <taxon>Stentor</taxon>
    </lineage>
</organism>
<gene>
    <name evidence="5" type="ORF">SteCoe_10770</name>
</gene>
<dbReference type="Pfam" id="PF12796">
    <property type="entry name" value="Ank_2"/>
    <property type="match status" value="1"/>
</dbReference>
<dbReference type="Gene3D" id="1.20.80.10">
    <property type="match status" value="1"/>
</dbReference>
<dbReference type="InterPro" id="IPR002110">
    <property type="entry name" value="Ankyrin_rpt"/>
</dbReference>
<dbReference type="InterPro" id="IPR000582">
    <property type="entry name" value="Acyl-CoA-binding_protein"/>
</dbReference>
<evidence type="ECO:0000256" key="3">
    <source>
        <dbReference type="PROSITE-ProRule" id="PRU00023"/>
    </source>
</evidence>
<dbReference type="SUPFAM" id="SSF48403">
    <property type="entry name" value="Ankyrin repeat"/>
    <property type="match status" value="1"/>
</dbReference>
<sequence length="236" mass="26655">MSEDFIKTAELVKALVLDQQTQLQLYGLYKQATQGDVSISEPKDMVGIMKYKSWLSNKGKPPTQAEEEYIALVKSFNASNWGMAVSRPQFDEEEEETLNDYEKSVKDFCEAVKEENIDLDALNTLGINCQDKQGLTPLHHAVDEGLSVVVRQLINMGANPNIQDSEGMTPAHYAVELDNDEILEILLTAPGIDLTIEDSSGNTLSKIVQKNYNFYPIFKIYINQYKYPYLISKFIP</sequence>
<reference evidence="5 6" key="1">
    <citation type="submission" date="2016-11" db="EMBL/GenBank/DDBJ databases">
        <title>The macronuclear genome of Stentor coeruleus: a giant cell with tiny introns.</title>
        <authorList>
            <person name="Slabodnick M."/>
            <person name="Ruby J.G."/>
            <person name="Reiff S.B."/>
            <person name="Swart E.C."/>
            <person name="Gosai S."/>
            <person name="Prabakaran S."/>
            <person name="Witkowska E."/>
            <person name="Larue G.E."/>
            <person name="Fisher S."/>
            <person name="Freeman R.M."/>
            <person name="Gunawardena J."/>
            <person name="Chu W."/>
            <person name="Stover N.A."/>
            <person name="Gregory B.D."/>
            <person name="Nowacki M."/>
            <person name="Derisi J."/>
            <person name="Roy S.W."/>
            <person name="Marshall W.F."/>
            <person name="Sood P."/>
        </authorList>
    </citation>
    <scope>NUCLEOTIDE SEQUENCE [LARGE SCALE GENOMIC DNA]</scope>
    <source>
        <strain evidence="5">WM001</strain>
    </source>
</reference>
<dbReference type="Pfam" id="PF00887">
    <property type="entry name" value="ACBP"/>
    <property type="match status" value="1"/>
</dbReference>
<keyword evidence="2 3" id="KW-0040">ANK repeat</keyword>